<evidence type="ECO:0000256" key="1">
    <source>
        <dbReference type="ARBA" id="ARBA00022574"/>
    </source>
</evidence>
<organism evidence="5 6">
    <name type="scientific">Ephemerocybe angulata</name>
    <dbReference type="NCBI Taxonomy" id="980116"/>
    <lineage>
        <taxon>Eukaryota</taxon>
        <taxon>Fungi</taxon>
        <taxon>Dikarya</taxon>
        <taxon>Basidiomycota</taxon>
        <taxon>Agaricomycotina</taxon>
        <taxon>Agaricomycetes</taxon>
        <taxon>Agaricomycetidae</taxon>
        <taxon>Agaricales</taxon>
        <taxon>Agaricineae</taxon>
        <taxon>Psathyrellaceae</taxon>
        <taxon>Ephemerocybe</taxon>
    </lineage>
</organism>
<protein>
    <recommendedName>
        <fullName evidence="7">Beach-domain-containing protein</fullName>
    </recommendedName>
</protein>
<evidence type="ECO:0000313" key="6">
    <source>
        <dbReference type="Proteomes" id="UP000521943"/>
    </source>
</evidence>
<dbReference type="Gene3D" id="2.30.29.30">
    <property type="entry name" value="Pleckstrin-homology domain (PH domain)/Phosphotyrosine-binding domain (PTB)"/>
    <property type="match status" value="1"/>
</dbReference>
<dbReference type="Pfam" id="PF02138">
    <property type="entry name" value="Beach"/>
    <property type="match status" value="1"/>
</dbReference>
<dbReference type="Gene3D" id="2.130.10.10">
    <property type="entry name" value="YVTN repeat-like/Quinoprotein amine dehydrogenase"/>
    <property type="match status" value="1"/>
</dbReference>
<dbReference type="PROSITE" id="PS51783">
    <property type="entry name" value="PH_BEACH"/>
    <property type="match status" value="1"/>
</dbReference>
<dbReference type="SUPFAM" id="SSF50978">
    <property type="entry name" value="WD40 repeat-like"/>
    <property type="match status" value="1"/>
</dbReference>
<feature type="domain" description="BEACH" evidence="3">
    <location>
        <begin position="1382"/>
        <end position="1686"/>
    </location>
</feature>
<dbReference type="Pfam" id="PF14844">
    <property type="entry name" value="PH_BEACH"/>
    <property type="match status" value="1"/>
</dbReference>
<keyword evidence="1" id="KW-0853">WD repeat</keyword>
<dbReference type="CDD" id="cd06071">
    <property type="entry name" value="Beach"/>
    <property type="match status" value="1"/>
</dbReference>
<dbReference type="InterPro" id="IPR011993">
    <property type="entry name" value="PH-like_dom_sf"/>
</dbReference>
<dbReference type="InterPro" id="IPR056252">
    <property type="entry name" value="Alfy-like_Arm-like"/>
</dbReference>
<dbReference type="InterPro" id="IPR051944">
    <property type="entry name" value="BEACH_domain_protein"/>
</dbReference>
<dbReference type="PANTHER" id="PTHR46108">
    <property type="entry name" value="BLUE CHEESE"/>
    <property type="match status" value="1"/>
</dbReference>
<accession>A0A8H6MCY6</accession>
<dbReference type="Pfam" id="PF23295">
    <property type="entry name" value="Arm_4"/>
    <property type="match status" value="1"/>
</dbReference>
<keyword evidence="6" id="KW-1185">Reference proteome</keyword>
<evidence type="ECO:0008006" key="7">
    <source>
        <dbReference type="Google" id="ProtNLM"/>
    </source>
</evidence>
<feature type="domain" description="BEACH-type PH" evidence="4">
    <location>
        <begin position="1243"/>
        <end position="1365"/>
    </location>
</feature>
<dbReference type="SUPFAM" id="SSF50729">
    <property type="entry name" value="PH domain-like"/>
    <property type="match status" value="1"/>
</dbReference>
<sequence>MFQTLLSPLKARFDQLSPRSSAGTFLPALDAPSAEDVQSPEDFARDVLVQLMRNSVENLKMADTQVVQGEILSEILRIMQQDAFTKGVFREMDGFLVLMSVLSTIQVKPETNTPTIEVTVAGADKSTSCSRLVFSVLIEALVDEPENEDFFRSRVGYESLSFALRSLLSDPLTVDETLGLLLALSMSNFSLEEYFVDLRRIEDLGGEADEVVTSAQSTLKTIVRPEPLGILWDAAIHLPLAHTSPSLRYGLYKLFEALFHVNHRNQGVLASLNLVRTLFPRFCEARNDANVSERERHALQKLLRRLLEMGSTTEEARKILQHAAVKAEGGEERLDPDMLDLVRFGMKSRWSDHFSMESPAAFDSPWTRALRASRSLLGPSCTLFSATLGTRRLLRLSIRQDGKLQLHSSSQAGKDPPFVSSGGVRKNRWAHLSLVHYPHRGTNPSLRESTAQRMQYSVGSVEQGEGKMSWSLASAYLFSVPVGEDVPRFIHHLGPRYSGNFQDPGLVRFLTYEASTSLNMFLTSVSSKQYANPLSPSAVSPTDTPDQPMSIAAALGAMASNPGSGASPQSVIVDKSQTYVPASKQTIIQSGMMKVVKFGVGVTEAHIVFSFSAADCHTGGVGVSIPIRGQIKVKAQASAQRLSKSPSVDNALRLEGAYVGDGVESQGDVFVVKAACLDSALWKIGGAAVALKLVQLAKTPHELSRSLGILVDGLRNSWQNSEDMERLRGYEILAEMLRSKASLINLTAFETVFEFLGVNFSSPEHSTVVNVVGYRVIALDFDLWSRSKKEIQLVYLEHFVTLLKTSRYKTFNAKQRLSKMNLVRKLLFALQADWYHGEMLHTFMEVLQVASEMIFSKEETIKPLVSYLAANLHEVLVSLLSHQQLYAKFITCPTHNPNMPTSSGRPAHHPPVAFHILRLVNSFRKFELISGWSVMKTVLPTAWSLEVNGAAFDILLGRFNTEADIDSYTVVACQGIMPSILTALGHGLSVVSKRAHLSDSEADAAHITWDTENTLEAMLETMMKLPYIFRSQQATQMFIDGYKQTVEKLKTSPSINQLTGRILEKLSHLGLALALDNARFASARFSMQVGERTVIKTMTRMAEWRKTIQVSERKRLRKTILDLREHRRQIARLSEWSNLLTSERGLWPDNIQRLWRLDETEGPHRIRMKLEPQDDKPAPSRVDTLGELVRDVHPPESDTLSVHQAEVPPWAESYEISSTDMEDKQLVEDIVDDKLRRIRHELEPGDFIDAVATVARVAGVDSSPGLLIIGKSHIYMLDGVVENDDGEVIDAHDAPKRLLFIPGSIVELDGPQRAQRWSHAQIATCSDKRFLFRDVALEVYFKDSRSLLVVFLDKKKRSDIEHRLTAIITKNNTDPSLSTAPLRTPLFGRMGSRVLSNFRADEFNFTYLSILNQISGRTPSDATQYPIFPWVLADYSSETLDLSAPEVFRDLTKPMGALTAIRREAAETRYTNLKSVDEEPFHYGTHFSSSMIVCHFLIRLAPFTHMFKTLQGGDWDLPDPTWLVLMPQAAEDPRGDVRELIPEFFTCPEFLENYQHLDFGVLQQTGERIDDVKLPVWARDDPLLFIVMNRRALESPYVSEHLPQWIDLIWGSKQKDVPSLNVFHPLSYEGFDWYDPFYRYCLLLIECAPLDLDKIKDDLEREATVGIIHNFGQTPRKLFNNPHPERLNHGLSTLPIGTLHGIEEDPHLLTQNERCFKDLGPDLPIREFVPDSYGDKLIPCQENVLTIPLHPYEQIAWGGSNSELRVLADHKVVQVIESTSTTCAAFADAHNLVTGASDYTVRLWKVLRTQNASDLRLALSHIMRVHTNEVVCVTASRTWSLVGYIATCSRLKLCLHTVNARLIATLDLTTTPSFSPLVPSITSIAFHERDYSNLGVLATGGPDGTITLRTWTADGTPVGEKAQWEFLVIRTMKAKPARNGRPVGVTALKFSGETLYHGEESGKSFIWTLPD</sequence>
<keyword evidence="2" id="KW-0677">Repeat</keyword>
<evidence type="ECO:0000259" key="3">
    <source>
        <dbReference type="PROSITE" id="PS50197"/>
    </source>
</evidence>
<comment type="caution">
    <text evidence="5">The sequence shown here is derived from an EMBL/GenBank/DDBJ whole genome shotgun (WGS) entry which is preliminary data.</text>
</comment>
<reference evidence="5 6" key="1">
    <citation type="submission" date="2020-07" db="EMBL/GenBank/DDBJ databases">
        <title>Comparative genomics of pyrophilous fungi reveals a link between fire events and developmental genes.</title>
        <authorList>
            <consortium name="DOE Joint Genome Institute"/>
            <person name="Steindorff A.S."/>
            <person name="Carver A."/>
            <person name="Calhoun S."/>
            <person name="Stillman K."/>
            <person name="Liu H."/>
            <person name="Lipzen A."/>
            <person name="Pangilinan J."/>
            <person name="Labutti K."/>
            <person name="Bruns T.D."/>
            <person name="Grigoriev I.V."/>
        </authorList>
    </citation>
    <scope>NUCLEOTIDE SEQUENCE [LARGE SCALE GENOMIC DNA]</scope>
    <source>
        <strain evidence="5 6">CBS 144469</strain>
    </source>
</reference>
<name>A0A8H6MCY6_9AGAR</name>
<dbReference type="InterPro" id="IPR036372">
    <property type="entry name" value="BEACH_dom_sf"/>
</dbReference>
<dbReference type="InterPro" id="IPR015943">
    <property type="entry name" value="WD40/YVTN_repeat-like_dom_sf"/>
</dbReference>
<dbReference type="PROSITE" id="PS50197">
    <property type="entry name" value="BEACH"/>
    <property type="match status" value="1"/>
</dbReference>
<proteinExistence type="predicted"/>
<dbReference type="OrthoDB" id="26681at2759"/>
<dbReference type="Gene3D" id="1.10.1540.10">
    <property type="entry name" value="BEACH domain"/>
    <property type="match status" value="1"/>
</dbReference>
<dbReference type="SUPFAM" id="SSF81837">
    <property type="entry name" value="BEACH domain"/>
    <property type="match status" value="1"/>
</dbReference>
<dbReference type="Proteomes" id="UP000521943">
    <property type="component" value="Unassembled WGS sequence"/>
</dbReference>
<dbReference type="SMART" id="SM01026">
    <property type="entry name" value="Beach"/>
    <property type="match status" value="1"/>
</dbReference>
<dbReference type="SMART" id="SM00320">
    <property type="entry name" value="WD40"/>
    <property type="match status" value="2"/>
</dbReference>
<dbReference type="InterPro" id="IPR036322">
    <property type="entry name" value="WD40_repeat_dom_sf"/>
</dbReference>
<dbReference type="InterPro" id="IPR000409">
    <property type="entry name" value="BEACH_dom"/>
</dbReference>
<dbReference type="EMBL" id="JACGCI010000012">
    <property type="protein sequence ID" value="KAF6760566.1"/>
    <property type="molecule type" value="Genomic_DNA"/>
</dbReference>
<evidence type="ECO:0000313" key="5">
    <source>
        <dbReference type="EMBL" id="KAF6760566.1"/>
    </source>
</evidence>
<evidence type="ECO:0000259" key="4">
    <source>
        <dbReference type="PROSITE" id="PS51783"/>
    </source>
</evidence>
<evidence type="ECO:0000256" key="2">
    <source>
        <dbReference type="ARBA" id="ARBA00022737"/>
    </source>
</evidence>
<gene>
    <name evidence="5" type="ORF">DFP72DRAFT_988225</name>
</gene>
<dbReference type="InterPro" id="IPR023362">
    <property type="entry name" value="PH-BEACH_dom"/>
</dbReference>
<dbReference type="PANTHER" id="PTHR46108:SF4">
    <property type="entry name" value="BLUE CHEESE"/>
    <property type="match status" value="1"/>
</dbReference>
<dbReference type="InterPro" id="IPR001680">
    <property type="entry name" value="WD40_rpt"/>
</dbReference>